<dbReference type="EMBL" id="JACHIV010000001">
    <property type="protein sequence ID" value="MBB5070417.1"/>
    <property type="molecule type" value="Genomic_DNA"/>
</dbReference>
<comment type="caution">
    <text evidence="2">The sequence shown here is derived from an EMBL/GenBank/DDBJ whole genome shotgun (WGS) entry which is preliminary data.</text>
</comment>
<sequence>MICLDCAYVSGIAEQAATYVPEQPAERTTEIPVVPEECADLGAAVLAGPWASVAPGRHRADGPTGQIPRVPAHARSRPSWSLSNVGVEAPGSWYLPGTSTPSGEGIASAA</sequence>
<protein>
    <submittedName>
        <fullName evidence="2">Uncharacterized protein</fullName>
    </submittedName>
</protein>
<gene>
    <name evidence="2" type="ORF">BJ969_003505</name>
</gene>
<keyword evidence="3" id="KW-1185">Reference proteome</keyword>
<dbReference type="AlphaFoldDB" id="A0A840NQA2"/>
<proteinExistence type="predicted"/>
<organism evidence="2 3">
    <name type="scientific">Saccharopolyspora gloriosae</name>
    <dbReference type="NCBI Taxonomy" id="455344"/>
    <lineage>
        <taxon>Bacteria</taxon>
        <taxon>Bacillati</taxon>
        <taxon>Actinomycetota</taxon>
        <taxon>Actinomycetes</taxon>
        <taxon>Pseudonocardiales</taxon>
        <taxon>Pseudonocardiaceae</taxon>
        <taxon>Saccharopolyspora</taxon>
    </lineage>
</organism>
<reference evidence="2 3" key="1">
    <citation type="submission" date="2020-08" db="EMBL/GenBank/DDBJ databases">
        <title>Sequencing the genomes of 1000 actinobacteria strains.</title>
        <authorList>
            <person name="Klenk H.-P."/>
        </authorList>
    </citation>
    <scope>NUCLEOTIDE SEQUENCE [LARGE SCALE GENOMIC DNA]</scope>
    <source>
        <strain evidence="2 3">DSM 45582</strain>
    </source>
</reference>
<dbReference type="Proteomes" id="UP000580474">
    <property type="component" value="Unassembled WGS sequence"/>
</dbReference>
<name>A0A840NQA2_9PSEU</name>
<accession>A0A840NQA2</accession>
<evidence type="ECO:0000313" key="3">
    <source>
        <dbReference type="Proteomes" id="UP000580474"/>
    </source>
</evidence>
<evidence type="ECO:0000256" key="1">
    <source>
        <dbReference type="SAM" id="MobiDB-lite"/>
    </source>
</evidence>
<feature type="region of interest" description="Disordered" evidence="1">
    <location>
        <begin position="56"/>
        <end position="82"/>
    </location>
</feature>
<evidence type="ECO:0000313" key="2">
    <source>
        <dbReference type="EMBL" id="MBB5070417.1"/>
    </source>
</evidence>